<dbReference type="SUPFAM" id="SSF69360">
    <property type="entry name" value="Cell wall binding repeat"/>
    <property type="match status" value="1"/>
</dbReference>
<sequence>EIYFMNKYSSKAVKTAATVGMSLAMVLSNAAPVFAAASKPTATVCIAQDAIYGKKVIDAIKKDLKAQNLTLNTAKLNTTLGKTGETAKYLVANALDTAKTIEEILDIKTSADYGNETVSTLLASVVLCGDDEDQAVKDAKHLIGNSDDWTTFEVAVKNAIDQFIELSKSTYLNDDMITDGEYDGAKALYSELDAAKDYIKNIDPADTTTKNSGSGAGATAIAAYENLWDDFVDAIEDYEKSTIGTFVKAYVNALEDQEIEGVNVYDLVNRDVDFPRENLTALENFIKDVKNDKIADLKNEAKYNTVKDEEEVIEYIEGLETIVEEIKEANTLLKTSNSAYKDFKEVLTKVEDLAEKVDTLKGIKEGAVGYDDADLAVEKELNKFTAADVEKLQTYVEDVVNQFVTVKAVKRTTGNYTLSFENADYGRYLNDDDSFNEDLEYLMLTTVTKDEETSYYDLVLDNEGTSKAKLIKAVTTDIEGITLSSTLTTAQASKIVAAKKAYDELMGENSLYTLTLKEKKAVKANEELIKTLYFKLIMNGSVTQSGWVDKGNGNWDYIAEDGTRPSKWIASGANWYYVKNGTMLRNSWIASDAQGTRWYYVDDNGVMVSNTTVNGYTFNSYGVWVK</sequence>
<keyword evidence="1" id="KW-0732">Signal</keyword>
<comment type="caution">
    <text evidence="2">The sequence shown here is derived from an EMBL/GenBank/DDBJ whole genome shotgun (WGS) entry which is preliminary data.</text>
</comment>
<proteinExistence type="predicted"/>
<dbReference type="Proteomes" id="UP000247612">
    <property type="component" value="Unassembled WGS sequence"/>
</dbReference>
<feature type="non-terminal residue" evidence="2">
    <location>
        <position position="1"/>
    </location>
</feature>
<accession>A0A318KHX3</accession>
<keyword evidence="3" id="KW-1185">Reference proteome</keyword>
<dbReference type="AlphaFoldDB" id="A0A318KHX3"/>
<dbReference type="Gene3D" id="2.10.270.10">
    <property type="entry name" value="Cholin Binding"/>
    <property type="match status" value="1"/>
</dbReference>
<organism evidence="2 3">
    <name type="scientific">Dielma fastidiosa</name>
    <dbReference type="NCBI Taxonomy" id="1034346"/>
    <lineage>
        <taxon>Bacteria</taxon>
        <taxon>Bacillati</taxon>
        <taxon>Bacillota</taxon>
        <taxon>Erysipelotrichia</taxon>
        <taxon>Erysipelotrichales</taxon>
        <taxon>Erysipelotrichaceae</taxon>
        <taxon>Dielma</taxon>
    </lineage>
</organism>
<dbReference type="STRING" id="1034346.GCA_000313565_03468"/>
<gene>
    <name evidence="2" type="ORF">DES51_1381</name>
</gene>
<protein>
    <recommendedName>
        <fullName evidence="4">N-acetylmuramoyl-L-alanine amidase family protein</fullName>
    </recommendedName>
</protein>
<evidence type="ECO:0000313" key="2">
    <source>
        <dbReference type="EMBL" id="PXX73410.1"/>
    </source>
</evidence>
<name>A0A318KHX3_9FIRM</name>
<evidence type="ECO:0000256" key="1">
    <source>
        <dbReference type="SAM" id="SignalP"/>
    </source>
</evidence>
<feature type="chain" id="PRO_5016315585" description="N-acetylmuramoyl-L-alanine amidase family protein" evidence="1">
    <location>
        <begin position="36"/>
        <end position="626"/>
    </location>
</feature>
<reference evidence="2 3" key="1">
    <citation type="submission" date="2018-05" db="EMBL/GenBank/DDBJ databases">
        <title>Genomic Encyclopedia of Type Strains, Phase IV (KMG-IV): sequencing the most valuable type-strain genomes for metagenomic binning, comparative biology and taxonomic classification.</title>
        <authorList>
            <person name="Goeker M."/>
        </authorList>
    </citation>
    <scope>NUCLEOTIDE SEQUENCE [LARGE SCALE GENOMIC DNA]</scope>
    <source>
        <strain evidence="2 3">JC118</strain>
    </source>
</reference>
<evidence type="ECO:0000313" key="3">
    <source>
        <dbReference type="Proteomes" id="UP000247612"/>
    </source>
</evidence>
<feature type="signal peptide" evidence="1">
    <location>
        <begin position="1"/>
        <end position="35"/>
    </location>
</feature>
<dbReference type="EMBL" id="QJKH01000038">
    <property type="protein sequence ID" value="PXX73410.1"/>
    <property type="molecule type" value="Genomic_DNA"/>
</dbReference>
<evidence type="ECO:0008006" key="4">
    <source>
        <dbReference type="Google" id="ProtNLM"/>
    </source>
</evidence>